<keyword evidence="6 14" id="KW-0237">DNA synthesis</keyword>
<dbReference type="Pfam" id="PF12637">
    <property type="entry name" value="TSCPD"/>
    <property type="match status" value="1"/>
</dbReference>
<evidence type="ECO:0000256" key="6">
    <source>
        <dbReference type="ARBA" id="ARBA00022634"/>
    </source>
</evidence>
<evidence type="ECO:0000256" key="3">
    <source>
        <dbReference type="ARBA" id="ARBA00012274"/>
    </source>
</evidence>
<evidence type="ECO:0000256" key="2">
    <source>
        <dbReference type="ARBA" id="ARBA00007405"/>
    </source>
</evidence>
<keyword evidence="8 14" id="KW-0560">Oxidoreductase</keyword>
<dbReference type="SUPFAM" id="SSF51998">
    <property type="entry name" value="PFL-like glycyl radical enzymes"/>
    <property type="match status" value="1"/>
</dbReference>
<dbReference type="PANTHER" id="PTHR43371">
    <property type="entry name" value="VITAMIN B12-DEPENDENT RIBONUCLEOTIDE REDUCTASE"/>
    <property type="match status" value="1"/>
</dbReference>
<evidence type="ECO:0000256" key="7">
    <source>
        <dbReference type="ARBA" id="ARBA00022741"/>
    </source>
</evidence>
<dbReference type="InterPro" id="IPR013509">
    <property type="entry name" value="RNR_lsu_N"/>
</dbReference>
<keyword evidence="10" id="KW-1015">Disulfide bond</keyword>
<evidence type="ECO:0000256" key="12">
    <source>
        <dbReference type="ARBA" id="ARBA00025437"/>
    </source>
</evidence>
<feature type="domain" description="Ribonucleotide reductase large subunit N-terminal" evidence="15">
    <location>
        <begin position="7"/>
        <end position="82"/>
    </location>
</feature>
<evidence type="ECO:0000256" key="10">
    <source>
        <dbReference type="ARBA" id="ARBA00023157"/>
    </source>
</evidence>
<comment type="cofactor">
    <cofactor evidence="1 14">
        <name>adenosylcob(III)alamin</name>
        <dbReference type="ChEBI" id="CHEBI:18408"/>
    </cofactor>
</comment>
<dbReference type="PRINTS" id="PR01183">
    <property type="entry name" value="RIBORDTASEM1"/>
</dbReference>
<name>A0A1G2BGR9_9BACT</name>
<evidence type="ECO:0000259" key="16">
    <source>
        <dbReference type="Pfam" id="PF02867"/>
    </source>
</evidence>
<dbReference type="AlphaFoldDB" id="A0A1G2BGR9"/>
<accession>A0A1G2BGR9</accession>
<comment type="function">
    <text evidence="12 14">Catalyzes the reduction of ribonucleotides to deoxyribonucleotides. May function to provide a pool of deoxyribonucleotide precursors for DNA repair during oxygen limitation and/or for immediate growth after restoration of oxygen.</text>
</comment>
<protein>
    <recommendedName>
        <fullName evidence="4 14">Vitamin B12-dependent ribonucleotide reductase</fullName>
        <ecNumber evidence="3 14">1.17.4.1</ecNumber>
    </recommendedName>
</protein>
<evidence type="ECO:0000256" key="4">
    <source>
        <dbReference type="ARBA" id="ARBA00014409"/>
    </source>
</evidence>
<dbReference type="Pfam" id="PF02867">
    <property type="entry name" value="Ribonuc_red_lgC"/>
    <property type="match status" value="1"/>
</dbReference>
<organism evidence="18 19">
    <name type="scientific">Candidatus Kerfeldbacteria bacterium RIFOXYB2_FULL_38_14</name>
    <dbReference type="NCBI Taxonomy" id="1798547"/>
    <lineage>
        <taxon>Bacteria</taxon>
        <taxon>Candidatus Kerfeldiibacteriota</taxon>
    </lineage>
</organism>
<dbReference type="Proteomes" id="UP000176420">
    <property type="component" value="Unassembled WGS sequence"/>
</dbReference>
<evidence type="ECO:0000259" key="15">
    <source>
        <dbReference type="Pfam" id="PF00317"/>
    </source>
</evidence>
<dbReference type="InterPro" id="IPR000788">
    <property type="entry name" value="RNR_lg_C"/>
</dbReference>
<dbReference type="GO" id="GO:0031419">
    <property type="term" value="F:cobalamin binding"/>
    <property type="evidence" value="ECO:0007669"/>
    <property type="project" value="UniProtKB-KW"/>
</dbReference>
<evidence type="ECO:0000313" key="19">
    <source>
        <dbReference type="Proteomes" id="UP000176420"/>
    </source>
</evidence>
<dbReference type="InterPro" id="IPR008926">
    <property type="entry name" value="RNR_R1-su_N"/>
</dbReference>
<feature type="domain" description="Ribonucleotide reductase large subunit C-terminal" evidence="16">
    <location>
        <begin position="89"/>
        <end position="546"/>
    </location>
</feature>
<evidence type="ECO:0000256" key="11">
    <source>
        <dbReference type="ARBA" id="ARBA00023285"/>
    </source>
</evidence>
<dbReference type="InterPro" id="IPR024434">
    <property type="entry name" value="TSCPD_dom"/>
</dbReference>
<evidence type="ECO:0000256" key="1">
    <source>
        <dbReference type="ARBA" id="ARBA00001922"/>
    </source>
</evidence>
<evidence type="ECO:0000256" key="13">
    <source>
        <dbReference type="ARBA" id="ARBA00047754"/>
    </source>
</evidence>
<feature type="domain" description="TSCPD" evidence="17">
    <location>
        <begin position="590"/>
        <end position="694"/>
    </location>
</feature>
<dbReference type="NCBIfam" id="TIGR02504">
    <property type="entry name" value="NrdJ_Z"/>
    <property type="match status" value="1"/>
</dbReference>
<dbReference type="UniPathway" id="UPA00326"/>
<comment type="similarity">
    <text evidence="2 14">Belongs to the ribonucleoside diphosphate reductase class-2 family.</text>
</comment>
<comment type="catalytic activity">
    <reaction evidence="13 14">
        <text>a 2'-deoxyribonucleoside 5'-diphosphate + [thioredoxin]-disulfide + H2O = a ribonucleoside 5'-diphosphate + [thioredoxin]-dithiol</text>
        <dbReference type="Rhea" id="RHEA:23252"/>
        <dbReference type="Rhea" id="RHEA-COMP:10698"/>
        <dbReference type="Rhea" id="RHEA-COMP:10700"/>
        <dbReference type="ChEBI" id="CHEBI:15377"/>
        <dbReference type="ChEBI" id="CHEBI:29950"/>
        <dbReference type="ChEBI" id="CHEBI:50058"/>
        <dbReference type="ChEBI" id="CHEBI:57930"/>
        <dbReference type="ChEBI" id="CHEBI:73316"/>
        <dbReference type="EC" id="1.17.4.1"/>
    </reaction>
</comment>
<dbReference type="GO" id="GO:0009263">
    <property type="term" value="P:deoxyribonucleotide biosynthetic process"/>
    <property type="evidence" value="ECO:0007669"/>
    <property type="project" value="UniProtKB-KW"/>
</dbReference>
<comment type="caution">
    <text evidence="18">The sequence shown here is derived from an EMBL/GenBank/DDBJ whole genome shotgun (WGS) entry which is preliminary data.</text>
</comment>
<dbReference type="Pfam" id="PF00317">
    <property type="entry name" value="Ribonuc_red_lgN"/>
    <property type="match status" value="1"/>
</dbReference>
<evidence type="ECO:0000256" key="9">
    <source>
        <dbReference type="ARBA" id="ARBA00023116"/>
    </source>
</evidence>
<proteinExistence type="inferred from homology"/>
<evidence type="ECO:0000256" key="8">
    <source>
        <dbReference type="ARBA" id="ARBA00023002"/>
    </source>
</evidence>
<keyword evidence="9" id="KW-0215">Deoxyribonucleotide synthesis</keyword>
<dbReference type="PANTHER" id="PTHR43371:SF1">
    <property type="entry name" value="RIBONUCLEOSIDE-DIPHOSPHATE REDUCTASE"/>
    <property type="match status" value="1"/>
</dbReference>
<dbReference type="InterPro" id="IPR050862">
    <property type="entry name" value="RdRp_reductase_class-2"/>
</dbReference>
<reference evidence="18 19" key="1">
    <citation type="journal article" date="2016" name="Nat. Commun.">
        <title>Thousands of microbial genomes shed light on interconnected biogeochemical processes in an aquifer system.</title>
        <authorList>
            <person name="Anantharaman K."/>
            <person name="Brown C.T."/>
            <person name="Hug L.A."/>
            <person name="Sharon I."/>
            <person name="Castelle C.J."/>
            <person name="Probst A.J."/>
            <person name="Thomas B.C."/>
            <person name="Singh A."/>
            <person name="Wilkins M.J."/>
            <person name="Karaoz U."/>
            <person name="Brodie E.L."/>
            <person name="Williams K.H."/>
            <person name="Hubbard S.S."/>
            <person name="Banfield J.F."/>
        </authorList>
    </citation>
    <scope>NUCLEOTIDE SEQUENCE [LARGE SCALE GENOMIC DNA]</scope>
</reference>
<evidence type="ECO:0000259" key="17">
    <source>
        <dbReference type="Pfam" id="PF12637"/>
    </source>
</evidence>
<dbReference type="Gene3D" id="3.20.70.20">
    <property type="match status" value="1"/>
</dbReference>
<evidence type="ECO:0000256" key="14">
    <source>
        <dbReference type="RuleBase" id="RU364064"/>
    </source>
</evidence>
<keyword evidence="5 14" id="KW-0846">Cobalamin</keyword>
<keyword evidence="7 14" id="KW-0547">Nucleotide-binding</keyword>
<dbReference type="EC" id="1.17.4.1" evidence="3 14"/>
<dbReference type="InterPro" id="IPR013344">
    <property type="entry name" value="RNR_NrdJ/NrdZ"/>
</dbReference>
<gene>
    <name evidence="18" type="ORF">A2319_03645</name>
</gene>
<dbReference type="GO" id="GO:0004748">
    <property type="term" value="F:ribonucleoside-diphosphate reductase activity, thioredoxin disulfide as acceptor"/>
    <property type="evidence" value="ECO:0007669"/>
    <property type="project" value="UniProtKB-EC"/>
</dbReference>
<dbReference type="SUPFAM" id="SSF48168">
    <property type="entry name" value="R1 subunit of ribonucleotide reductase, N-terminal domain"/>
    <property type="match status" value="1"/>
</dbReference>
<dbReference type="GO" id="GO:0005524">
    <property type="term" value="F:ATP binding"/>
    <property type="evidence" value="ECO:0007669"/>
    <property type="project" value="InterPro"/>
</dbReference>
<dbReference type="EMBL" id="MHKI01000003">
    <property type="protein sequence ID" value="OGY88255.1"/>
    <property type="molecule type" value="Genomic_DNA"/>
</dbReference>
<dbReference type="GO" id="GO:0071897">
    <property type="term" value="P:DNA biosynthetic process"/>
    <property type="evidence" value="ECO:0007669"/>
    <property type="project" value="UniProtKB-KW"/>
</dbReference>
<evidence type="ECO:0000256" key="5">
    <source>
        <dbReference type="ARBA" id="ARBA00022628"/>
    </source>
</evidence>
<keyword evidence="11 14" id="KW-0170">Cobalt</keyword>
<evidence type="ECO:0000313" key="18">
    <source>
        <dbReference type="EMBL" id="OGY88255.1"/>
    </source>
</evidence>
<dbReference type="CDD" id="cd02888">
    <property type="entry name" value="RNR_II_dimer"/>
    <property type="match status" value="1"/>
</dbReference>
<sequence>MGQQLNELREKVFYDRYALKDEKGQRLENTPEEMWTRVAKAIAKIEDTPSKKQEWEKKFYAALTDFKFVPGGRILKGAGTNGELTFYNCYVIPSPDDSRGGILDSVRIMVEIMSRGGGVGVNLSTLRPRGAYVTGVNGTASGAVSFGGLYSYATGLIIQGGSRRGALMLMLNDDHPDVEEFITVKKKMDQITNANLSVCVSDRFMEAVQNNADWDLKWHNKVYKTIKAKDLWNSICESAHACGEPGVVFMERMNKESNSWYFEDLVCVNPCGEQPLPTWGVCNLGAINLAAFVQAGRFNKDLFKETVHTAIRFLDNVVDSTPYFFKENKAVQERIRRTGLGTMGLADALIKMKIRYGSEEAIAWCEEIYQFLRDEAYQMSVQIAKEKGPFPAFDSQKFLQGKFMQRLPQALQTEIRQFGIRNGVLLTQAPTGTTSIVSGVSSGIEPVFDFAFKRKDRLGEHIVYHPLYEAWKKANPEADETDKPDYFVSAKELAPLAHVKMQAVAQKYTDASISKTVNAPHDHSVEAVQDLYLQAYQLGCKGIAYYREGSRNISVLESLDKKTDTKTAPAKSVDKKSVDAVSAPATPAPRIRPEVLSGLTYKIKTGYGTLYVTINQDDQGKPFEIFATTGKAGGFFAAKSEAICRLASLALRSGIPAENIIDQLKGIRGPMTAWGKNGQVLSIADAIAQVLSTHITSAQEQLKLKYNEESALGQNKTIFEEAIAVDAQATTTATAHPQSVNYSASIADNGFAPECPDCGNILAMAEGCMTCHACGYSKCT</sequence>